<evidence type="ECO:0000256" key="6">
    <source>
        <dbReference type="ARBA" id="ARBA00023242"/>
    </source>
</evidence>
<name>L9LDB3_TUPCH</name>
<feature type="signal peptide" evidence="10">
    <location>
        <begin position="1"/>
        <end position="20"/>
    </location>
</feature>
<feature type="compositionally biased region" description="Polar residues" evidence="9">
    <location>
        <begin position="154"/>
        <end position="166"/>
    </location>
</feature>
<keyword evidence="8" id="KW-0175">Coiled coil</keyword>
<evidence type="ECO:0000256" key="7">
    <source>
        <dbReference type="PROSITE-ProRule" id="PRU00339"/>
    </source>
</evidence>
<dbReference type="InterPro" id="IPR019734">
    <property type="entry name" value="TPR_rpt"/>
</dbReference>
<comment type="subcellular location">
    <subcellularLocation>
        <location evidence="1">Nucleus</location>
    </subcellularLocation>
</comment>
<feature type="region of interest" description="Disordered" evidence="9">
    <location>
        <begin position="402"/>
        <end position="441"/>
    </location>
</feature>
<organism evidence="11 12">
    <name type="scientific">Tupaia chinensis</name>
    <name type="common">Chinese tree shrew</name>
    <name type="synonym">Tupaia belangeri chinensis</name>
    <dbReference type="NCBI Taxonomy" id="246437"/>
    <lineage>
        <taxon>Eukaryota</taxon>
        <taxon>Metazoa</taxon>
        <taxon>Chordata</taxon>
        <taxon>Craniata</taxon>
        <taxon>Vertebrata</taxon>
        <taxon>Euteleostomi</taxon>
        <taxon>Mammalia</taxon>
        <taxon>Eutheria</taxon>
        <taxon>Euarchontoglires</taxon>
        <taxon>Scandentia</taxon>
        <taxon>Tupaiidae</taxon>
        <taxon>Tupaia</taxon>
    </lineage>
</organism>
<dbReference type="STRING" id="246437.L9LDB3"/>
<evidence type="ECO:0000256" key="10">
    <source>
        <dbReference type="SAM" id="SignalP"/>
    </source>
</evidence>
<keyword evidence="10" id="KW-0732">Signal</keyword>
<dbReference type="Proteomes" id="UP000011518">
    <property type="component" value="Unassembled WGS sequence"/>
</dbReference>
<dbReference type="GO" id="GO:0034080">
    <property type="term" value="P:CENP-A containing chromatin assembly"/>
    <property type="evidence" value="ECO:0007669"/>
    <property type="project" value="TreeGrafter"/>
</dbReference>
<evidence type="ECO:0000256" key="2">
    <source>
        <dbReference type="ARBA" id="ARBA00008402"/>
    </source>
</evidence>
<evidence type="ECO:0000313" key="11">
    <source>
        <dbReference type="EMBL" id="ELW72908.1"/>
    </source>
</evidence>
<sequence length="441" mass="48203">MLPCLVQVTLLLLHLPSALTTGISWEQQHEPSPAGFPIAAKTPCPLPRAMDSSVELLHLVSRGSHGYDSDIWSSPNSLPKGGEGEGTKRPQKSNDGGQGDSSRGQRHEDKKREPPIDGEVPYTSGPLENRGGLTPSEGSPGPLEGNLHPHHSENSLSEQAQESPMSPLSDDQAVPCHTAPQEVACPLGSLTQVQQPFPEPAQDAPHCPRRRPRKFWMKTIHPDLLAHWCEGRRCRAQRHPHSTWELLTTQSFQSSTTLEIPCNESEDKMESLDVDSEAEKLLGLGQKHLVMGDVPAAVNAFQEAVSLLETHCQLGLAYGYNSQCDEAVARLFSKSSEVIEKRMAKLNEQMKEAEGSPMEYEEEMEELEEQLPEIREKIEDAKEAQRSGGVAELALEATLVESSTSGFTSSGGGSSVSMIANRKPTDGASSSKYDWYFPPCQ</sequence>
<protein>
    <recommendedName>
        <fullName evidence="3">Nuclear autoantigenic sperm protein</fullName>
    </recommendedName>
</protein>
<feature type="region of interest" description="Disordered" evidence="9">
    <location>
        <begin position="65"/>
        <end position="174"/>
    </location>
</feature>
<evidence type="ECO:0000256" key="9">
    <source>
        <dbReference type="SAM" id="MobiDB-lite"/>
    </source>
</evidence>
<proteinExistence type="inferred from homology"/>
<gene>
    <name evidence="11" type="ORF">TREES_T100006120</name>
</gene>
<dbReference type="GO" id="GO:0006335">
    <property type="term" value="P:DNA replication-dependent chromatin assembly"/>
    <property type="evidence" value="ECO:0007669"/>
    <property type="project" value="TreeGrafter"/>
</dbReference>
<dbReference type="Pfam" id="PF15229">
    <property type="entry name" value="POM121"/>
    <property type="match status" value="1"/>
</dbReference>
<comment type="similarity">
    <text evidence="2">Belongs to the NASP family.</text>
</comment>
<reference evidence="12" key="1">
    <citation type="submission" date="2012-07" db="EMBL/GenBank/DDBJ databases">
        <title>Genome of the Chinese tree shrew, a rising model animal genetically related to primates.</title>
        <authorList>
            <person name="Zhang G."/>
            <person name="Fan Y."/>
            <person name="Yao Y."/>
            <person name="Huang Z."/>
        </authorList>
    </citation>
    <scope>NUCLEOTIDE SEQUENCE [LARGE SCALE GENOMIC DNA]</scope>
</reference>
<dbReference type="GO" id="GO:0005654">
    <property type="term" value="C:nucleoplasm"/>
    <property type="evidence" value="ECO:0007669"/>
    <property type="project" value="TreeGrafter"/>
</dbReference>
<dbReference type="PROSITE" id="PS50005">
    <property type="entry name" value="TPR"/>
    <property type="match status" value="1"/>
</dbReference>
<evidence type="ECO:0000313" key="12">
    <source>
        <dbReference type="Proteomes" id="UP000011518"/>
    </source>
</evidence>
<dbReference type="InParanoid" id="L9LDB3"/>
<dbReference type="GO" id="GO:0042393">
    <property type="term" value="F:histone binding"/>
    <property type="evidence" value="ECO:0007669"/>
    <property type="project" value="TreeGrafter"/>
</dbReference>
<accession>L9LDB3</accession>
<feature type="repeat" description="TPR" evidence="7">
    <location>
        <begin position="278"/>
        <end position="311"/>
    </location>
</feature>
<evidence type="ECO:0000256" key="5">
    <source>
        <dbReference type="ARBA" id="ARBA00022803"/>
    </source>
</evidence>
<dbReference type="EMBL" id="KB320383">
    <property type="protein sequence ID" value="ELW72908.1"/>
    <property type="molecule type" value="Genomic_DNA"/>
</dbReference>
<feature type="compositionally biased region" description="Basic and acidic residues" evidence="9">
    <location>
        <begin position="103"/>
        <end position="115"/>
    </location>
</feature>
<evidence type="ECO:0000256" key="8">
    <source>
        <dbReference type="SAM" id="Coils"/>
    </source>
</evidence>
<dbReference type="PANTHER" id="PTHR15081:SF1">
    <property type="entry name" value="NUCLEAR AUTOANTIGENIC SPERM PROTEIN"/>
    <property type="match status" value="1"/>
</dbReference>
<dbReference type="AlphaFoldDB" id="L9LDB3"/>
<keyword evidence="6" id="KW-0539">Nucleus</keyword>
<reference evidence="12" key="2">
    <citation type="journal article" date="2013" name="Nat. Commun.">
        <title>Genome of the Chinese tree shrew.</title>
        <authorList>
            <person name="Fan Y."/>
            <person name="Huang Z.Y."/>
            <person name="Cao C.C."/>
            <person name="Chen C.S."/>
            <person name="Chen Y.X."/>
            <person name="Fan D.D."/>
            <person name="He J."/>
            <person name="Hou H.L."/>
            <person name="Hu L."/>
            <person name="Hu X.T."/>
            <person name="Jiang X.T."/>
            <person name="Lai R."/>
            <person name="Lang Y.S."/>
            <person name="Liang B."/>
            <person name="Liao S.G."/>
            <person name="Mu D."/>
            <person name="Ma Y.Y."/>
            <person name="Niu Y.Y."/>
            <person name="Sun X.Q."/>
            <person name="Xia J.Q."/>
            <person name="Xiao J."/>
            <person name="Xiong Z.Q."/>
            <person name="Xu L."/>
            <person name="Yang L."/>
            <person name="Zhang Y."/>
            <person name="Zhao W."/>
            <person name="Zhao X.D."/>
            <person name="Zheng Y.T."/>
            <person name="Zhou J.M."/>
            <person name="Zhu Y.B."/>
            <person name="Zhang G.J."/>
            <person name="Wang J."/>
            <person name="Yao Y.G."/>
        </authorList>
    </citation>
    <scope>NUCLEOTIDE SEQUENCE [LARGE SCALE GENOMIC DNA]</scope>
</reference>
<dbReference type="InterPro" id="IPR051730">
    <property type="entry name" value="NASP-like"/>
</dbReference>
<evidence type="ECO:0000256" key="1">
    <source>
        <dbReference type="ARBA" id="ARBA00004123"/>
    </source>
</evidence>
<dbReference type="SUPFAM" id="SSF48452">
    <property type="entry name" value="TPR-like"/>
    <property type="match status" value="1"/>
</dbReference>
<evidence type="ECO:0000256" key="4">
    <source>
        <dbReference type="ARBA" id="ARBA00022737"/>
    </source>
</evidence>
<keyword evidence="12" id="KW-1185">Reference proteome</keyword>
<keyword evidence="4" id="KW-0677">Repeat</keyword>
<feature type="coiled-coil region" evidence="8">
    <location>
        <begin position="336"/>
        <end position="384"/>
    </location>
</feature>
<dbReference type="InterPro" id="IPR011990">
    <property type="entry name" value="TPR-like_helical_dom_sf"/>
</dbReference>
<dbReference type="PANTHER" id="PTHR15081">
    <property type="entry name" value="NUCLEAR AUTOANTIGENIC SPERM PROTEIN NASP -RELATED"/>
    <property type="match status" value="1"/>
</dbReference>
<feature type="chain" id="PRO_5004000245" description="Nuclear autoantigenic sperm protein" evidence="10">
    <location>
        <begin position="21"/>
        <end position="441"/>
    </location>
</feature>
<keyword evidence="5 7" id="KW-0802">TPR repeat</keyword>
<evidence type="ECO:0000256" key="3">
    <source>
        <dbReference type="ARBA" id="ARBA00021576"/>
    </source>
</evidence>